<dbReference type="PRINTS" id="PR00455">
    <property type="entry name" value="HTHTETR"/>
</dbReference>
<dbReference type="Gene3D" id="1.10.10.60">
    <property type="entry name" value="Homeodomain-like"/>
    <property type="match status" value="1"/>
</dbReference>
<proteinExistence type="predicted"/>
<name>A0A5C4LWF0_9PSEU</name>
<gene>
    <name evidence="4" type="ORF">FG385_20680</name>
</gene>
<evidence type="ECO:0000313" key="4">
    <source>
        <dbReference type="EMBL" id="TNC23772.1"/>
    </source>
</evidence>
<sequence>MLTRCARWSVAGSGDSGRVPSSRAERKRAQRVERLERTAARIFAEKGYDGANFDLIAAELDLRGPSLYHYFSSKEELFLRCVQKSGDEVFARLRAIATATEDLADRLRALFREQVLIEVRDYPEFVPLFFKTSVPIAELRETVLRIRREHAAIFEEAARRVADRHGIGAAELRLRLGIAFGALAYLPEWYDPRGALAPEELADQLADLLAAPFLSLSPA</sequence>
<protein>
    <submittedName>
        <fullName evidence="4">TetR/AcrR family transcriptional regulator</fullName>
    </submittedName>
</protein>
<dbReference type="GO" id="GO:0003700">
    <property type="term" value="F:DNA-binding transcription factor activity"/>
    <property type="evidence" value="ECO:0007669"/>
    <property type="project" value="TreeGrafter"/>
</dbReference>
<feature type="domain" description="HTH tetR-type" evidence="3">
    <location>
        <begin position="29"/>
        <end position="89"/>
    </location>
</feature>
<dbReference type="PANTHER" id="PTHR30055:SF226">
    <property type="entry name" value="HTH-TYPE TRANSCRIPTIONAL REGULATOR PKSA"/>
    <property type="match status" value="1"/>
</dbReference>
<feature type="DNA-binding region" description="H-T-H motif" evidence="2">
    <location>
        <begin position="52"/>
        <end position="71"/>
    </location>
</feature>
<organism evidence="4 5">
    <name type="scientific">Amycolatopsis alkalitolerans</name>
    <dbReference type="NCBI Taxonomy" id="2547244"/>
    <lineage>
        <taxon>Bacteria</taxon>
        <taxon>Bacillati</taxon>
        <taxon>Actinomycetota</taxon>
        <taxon>Actinomycetes</taxon>
        <taxon>Pseudonocardiales</taxon>
        <taxon>Pseudonocardiaceae</taxon>
        <taxon>Amycolatopsis</taxon>
    </lineage>
</organism>
<dbReference type="Gene3D" id="1.10.357.10">
    <property type="entry name" value="Tetracycline Repressor, domain 2"/>
    <property type="match status" value="1"/>
</dbReference>
<evidence type="ECO:0000256" key="1">
    <source>
        <dbReference type="ARBA" id="ARBA00023125"/>
    </source>
</evidence>
<evidence type="ECO:0000256" key="2">
    <source>
        <dbReference type="PROSITE-ProRule" id="PRU00335"/>
    </source>
</evidence>
<dbReference type="InterPro" id="IPR050109">
    <property type="entry name" value="HTH-type_TetR-like_transc_reg"/>
</dbReference>
<keyword evidence="5" id="KW-1185">Reference proteome</keyword>
<dbReference type="Pfam" id="PF17932">
    <property type="entry name" value="TetR_C_24"/>
    <property type="match status" value="1"/>
</dbReference>
<accession>A0A5C4LWF0</accession>
<dbReference type="Proteomes" id="UP000305546">
    <property type="component" value="Unassembled WGS sequence"/>
</dbReference>
<dbReference type="Pfam" id="PF00440">
    <property type="entry name" value="TetR_N"/>
    <property type="match status" value="1"/>
</dbReference>
<evidence type="ECO:0000259" key="3">
    <source>
        <dbReference type="PROSITE" id="PS50977"/>
    </source>
</evidence>
<dbReference type="InterPro" id="IPR041490">
    <property type="entry name" value="KstR2_TetR_C"/>
</dbReference>
<keyword evidence="1 2" id="KW-0238">DNA-binding</keyword>
<evidence type="ECO:0000313" key="5">
    <source>
        <dbReference type="Proteomes" id="UP000305546"/>
    </source>
</evidence>
<dbReference type="EMBL" id="VDFW01000018">
    <property type="protein sequence ID" value="TNC23772.1"/>
    <property type="molecule type" value="Genomic_DNA"/>
</dbReference>
<dbReference type="InterPro" id="IPR001647">
    <property type="entry name" value="HTH_TetR"/>
</dbReference>
<dbReference type="AlphaFoldDB" id="A0A5C4LWF0"/>
<dbReference type="GO" id="GO:0000976">
    <property type="term" value="F:transcription cis-regulatory region binding"/>
    <property type="evidence" value="ECO:0007669"/>
    <property type="project" value="TreeGrafter"/>
</dbReference>
<dbReference type="SUPFAM" id="SSF46689">
    <property type="entry name" value="Homeodomain-like"/>
    <property type="match status" value="1"/>
</dbReference>
<comment type="caution">
    <text evidence="4">The sequence shown here is derived from an EMBL/GenBank/DDBJ whole genome shotgun (WGS) entry which is preliminary data.</text>
</comment>
<reference evidence="4 5" key="1">
    <citation type="submission" date="2019-06" db="EMBL/GenBank/DDBJ databases">
        <title>Amycolatopsis alkalitolerans sp. nov., isolated from Gastrodia elata Blume.</title>
        <authorList>
            <person name="Narsing Rao M.P."/>
            <person name="Li W.J."/>
        </authorList>
    </citation>
    <scope>NUCLEOTIDE SEQUENCE [LARGE SCALE GENOMIC DNA]</scope>
    <source>
        <strain evidence="4 5">SYSUP0005</strain>
    </source>
</reference>
<dbReference type="PROSITE" id="PS50977">
    <property type="entry name" value="HTH_TETR_2"/>
    <property type="match status" value="1"/>
</dbReference>
<dbReference type="InterPro" id="IPR009057">
    <property type="entry name" value="Homeodomain-like_sf"/>
</dbReference>
<dbReference type="PANTHER" id="PTHR30055">
    <property type="entry name" value="HTH-TYPE TRANSCRIPTIONAL REGULATOR RUTR"/>
    <property type="match status" value="1"/>
</dbReference>